<dbReference type="GO" id="GO:0004106">
    <property type="term" value="F:chorismate mutase activity"/>
    <property type="evidence" value="ECO:0007669"/>
    <property type="project" value="UniProtKB-EC"/>
</dbReference>
<accession>A0A3D9HQI2</accession>
<dbReference type="InterPro" id="IPR002701">
    <property type="entry name" value="CM_II_prokaryot"/>
</dbReference>
<dbReference type="InterPro" id="IPR036979">
    <property type="entry name" value="CM_dom_sf"/>
</dbReference>
<dbReference type="EMBL" id="QRDW01000003">
    <property type="protein sequence ID" value="RED51571.1"/>
    <property type="molecule type" value="Genomic_DNA"/>
</dbReference>
<reference evidence="3 4" key="1">
    <citation type="submission" date="2018-07" db="EMBL/GenBank/DDBJ databases">
        <title>Genomic Encyclopedia of Type Strains, Phase III (KMG-III): the genomes of soil and plant-associated and newly described type strains.</title>
        <authorList>
            <person name="Whitman W."/>
        </authorList>
    </citation>
    <scope>NUCLEOTIDE SEQUENCE [LARGE SCALE GENOMIC DNA]</scope>
    <source>
        <strain evidence="3 4">CECT 8488</strain>
    </source>
</reference>
<dbReference type="Pfam" id="PF01817">
    <property type="entry name" value="CM_2"/>
    <property type="match status" value="1"/>
</dbReference>
<dbReference type="AlphaFoldDB" id="A0A3D9HQI2"/>
<organism evidence="3 4">
    <name type="scientific">Aestuariispira insulae</name>
    <dbReference type="NCBI Taxonomy" id="1461337"/>
    <lineage>
        <taxon>Bacteria</taxon>
        <taxon>Pseudomonadati</taxon>
        <taxon>Pseudomonadota</taxon>
        <taxon>Alphaproteobacteria</taxon>
        <taxon>Rhodospirillales</taxon>
        <taxon>Kiloniellaceae</taxon>
        <taxon>Aestuariispira</taxon>
    </lineage>
</organism>
<dbReference type="Proteomes" id="UP000256845">
    <property type="component" value="Unassembled WGS sequence"/>
</dbReference>
<sequence length="286" mass="32224">MSNRSLDDLRREIDEIDDAIHELIMKRADVVQHVAAAKGIAERNDLPIRPAREAAMLRRLAAHHRDPFPFEALARIWQEMIAAFTQIQNQYSIAVYVDDDHQSMWDLARDQFGAQTPITAFPSTREALAQVFEGRAGVAVLPLPTVKNMYPWWTALAVANAPKVISRLPFAGVGNVRGTPMEALAVASIPLQPTGRDRTLLVIESTDQMSHAGLEKILKAAKLNAVYTTSADVEGWMNLVELDEYLEADDPRLEMLEVRDSIQRTHIIGHYADVIRSQDFRKMYKK</sequence>
<dbReference type="EC" id="5.4.99.5" evidence="1"/>
<dbReference type="Gene3D" id="1.20.59.10">
    <property type="entry name" value="Chorismate mutase"/>
    <property type="match status" value="1"/>
</dbReference>
<evidence type="ECO:0000259" key="2">
    <source>
        <dbReference type="PROSITE" id="PS51168"/>
    </source>
</evidence>
<evidence type="ECO:0000256" key="1">
    <source>
        <dbReference type="ARBA" id="ARBA00012404"/>
    </source>
</evidence>
<dbReference type="OrthoDB" id="7268348at2"/>
<dbReference type="SMART" id="SM00830">
    <property type="entry name" value="CM_2"/>
    <property type="match status" value="1"/>
</dbReference>
<evidence type="ECO:0000313" key="4">
    <source>
        <dbReference type="Proteomes" id="UP000256845"/>
    </source>
</evidence>
<dbReference type="RefSeq" id="WP_115936444.1">
    <property type="nucleotide sequence ID" value="NZ_QRDW01000003.1"/>
</dbReference>
<keyword evidence="4" id="KW-1185">Reference proteome</keyword>
<name>A0A3D9HQI2_9PROT</name>
<dbReference type="PROSITE" id="PS51168">
    <property type="entry name" value="CHORISMATE_MUT_2"/>
    <property type="match status" value="1"/>
</dbReference>
<proteinExistence type="predicted"/>
<comment type="caution">
    <text evidence="3">The sequence shown here is derived from an EMBL/GenBank/DDBJ whole genome shotgun (WGS) entry which is preliminary data.</text>
</comment>
<dbReference type="GO" id="GO:0046417">
    <property type="term" value="P:chorismate metabolic process"/>
    <property type="evidence" value="ECO:0007669"/>
    <property type="project" value="InterPro"/>
</dbReference>
<evidence type="ECO:0000313" key="3">
    <source>
        <dbReference type="EMBL" id="RED51571.1"/>
    </source>
</evidence>
<gene>
    <name evidence="3" type="ORF">DFP90_103374</name>
</gene>
<feature type="domain" description="Chorismate mutase" evidence="2">
    <location>
        <begin position="1"/>
        <end position="92"/>
    </location>
</feature>
<dbReference type="SUPFAM" id="SSF48600">
    <property type="entry name" value="Chorismate mutase II"/>
    <property type="match status" value="1"/>
</dbReference>
<protein>
    <recommendedName>
        <fullName evidence="1">chorismate mutase</fullName>
        <ecNumber evidence="1">5.4.99.5</ecNumber>
    </recommendedName>
</protein>
<dbReference type="InterPro" id="IPR036263">
    <property type="entry name" value="Chorismate_II_sf"/>
</dbReference>